<reference evidence="2" key="3">
    <citation type="journal article" date="2022" name="Nat. Biotechnol.">
        <title>Carbon-negative production of acetone and isopropanol by gas fermentation at industrial pilot scale.</title>
        <authorList>
            <person name="Liew F.E."/>
            <person name="Nogle R."/>
            <person name="Abdalla T."/>
            <person name="Rasor B.J."/>
            <person name="Canter C."/>
            <person name="Jensen R.O."/>
            <person name="Wang L."/>
            <person name="Strutz J."/>
            <person name="Chirania P."/>
            <person name="De Tissera S."/>
            <person name="Mueller A.P."/>
            <person name="Ruan Z."/>
            <person name="Gao A."/>
            <person name="Tran L."/>
            <person name="Engle N.L."/>
            <person name="Bromley J.C."/>
            <person name="Daniell J."/>
            <person name="Conrado R."/>
            <person name="Tschaplinski T.J."/>
            <person name="Giannone R.J."/>
            <person name="Hettich R.L."/>
            <person name="Karim A.S."/>
            <person name="Simpson S.D."/>
            <person name="Brown S.D."/>
            <person name="Leang C."/>
            <person name="Jewett M.C."/>
            <person name="Kopke M."/>
        </authorList>
    </citation>
    <scope>NUCLEOTIDE SEQUENCE</scope>
    <source>
        <strain evidence="2">DJ080</strain>
    </source>
</reference>
<reference evidence="3" key="2">
    <citation type="submission" date="2020-06" db="EMBL/GenBank/DDBJ databases">
        <title>Genomic insights into acetone-butanol-ethanol (ABE) fermentation by sequencing solventogenic clostridia strains.</title>
        <authorList>
            <person name="Brown S."/>
        </authorList>
    </citation>
    <scope>NUCLEOTIDE SEQUENCE</scope>
    <source>
        <strain evidence="3">DJ123</strain>
    </source>
</reference>
<dbReference type="Proteomes" id="UP000822184">
    <property type="component" value="Unassembled WGS sequence"/>
</dbReference>
<dbReference type="EMBL" id="JABTDW010000001">
    <property type="protein sequence ID" value="NSB14154.1"/>
    <property type="molecule type" value="Genomic_DNA"/>
</dbReference>
<dbReference type="Gene3D" id="3.90.226.10">
    <property type="entry name" value="2-enoyl-CoA Hydratase, Chain A, domain 1"/>
    <property type="match status" value="1"/>
</dbReference>
<dbReference type="GO" id="GO:0003824">
    <property type="term" value="F:catalytic activity"/>
    <property type="evidence" value="ECO:0007669"/>
    <property type="project" value="UniProtKB-ARBA"/>
</dbReference>
<dbReference type="InterPro" id="IPR051683">
    <property type="entry name" value="Enoyl-CoA_Hydratase/Isomerase"/>
</dbReference>
<accession>A0AAE5EXI8</accession>
<evidence type="ECO:0000313" key="4">
    <source>
        <dbReference type="Proteomes" id="UP000822184"/>
    </source>
</evidence>
<protein>
    <submittedName>
        <fullName evidence="3">Polyketide biosynthesis enoyl-CoA hydratase PksH</fullName>
    </submittedName>
</protein>
<dbReference type="Proteomes" id="UP001193748">
    <property type="component" value="Unassembled WGS sequence"/>
</dbReference>
<organism evidence="3 4">
    <name type="scientific">Clostridium beijerinckii</name>
    <name type="common">Clostridium MP</name>
    <dbReference type="NCBI Taxonomy" id="1520"/>
    <lineage>
        <taxon>Bacteria</taxon>
        <taxon>Bacillati</taxon>
        <taxon>Bacillota</taxon>
        <taxon>Clostridia</taxon>
        <taxon>Eubacteriales</taxon>
        <taxon>Clostridiaceae</taxon>
        <taxon>Clostridium</taxon>
    </lineage>
</organism>
<dbReference type="PANTHER" id="PTHR42964">
    <property type="entry name" value="ENOYL-COA HYDRATASE"/>
    <property type="match status" value="1"/>
</dbReference>
<evidence type="ECO:0000313" key="2">
    <source>
        <dbReference type="EMBL" id="NRT86789.1"/>
    </source>
</evidence>
<dbReference type="InterPro" id="IPR029045">
    <property type="entry name" value="ClpP/crotonase-like_dom_sf"/>
</dbReference>
<reference evidence="2" key="1">
    <citation type="submission" date="2020-05" db="EMBL/GenBank/DDBJ databases">
        <authorList>
            <person name="Brown S."/>
            <person name="Huntemann M."/>
            <person name="Clum A."/>
            <person name="Spunde A."/>
            <person name="Palaniappan K."/>
            <person name="Ritter S."/>
            <person name="Mikhailova N."/>
            <person name="Chen I.-M."/>
            <person name="Stamatis D."/>
            <person name="Reddy T."/>
            <person name="O'Malley R."/>
            <person name="Daum C."/>
            <person name="Shapiro N."/>
            <person name="Ivanova N."/>
            <person name="Kyrpides N."/>
            <person name="Woyke T."/>
        </authorList>
    </citation>
    <scope>NUCLEOTIDE SEQUENCE</scope>
    <source>
        <strain evidence="2">DJ080</strain>
    </source>
</reference>
<comment type="similarity">
    <text evidence="1">Belongs to the enoyl-CoA hydratase/isomerase family.</text>
</comment>
<evidence type="ECO:0000313" key="3">
    <source>
        <dbReference type="EMBL" id="NSB14154.1"/>
    </source>
</evidence>
<dbReference type="RefSeq" id="WP_023973753.1">
    <property type="nucleotide sequence ID" value="NZ_JABSWW010000001.1"/>
</dbReference>
<proteinExistence type="inferred from homology"/>
<dbReference type="NCBIfam" id="NF005498">
    <property type="entry name" value="PRK07112.1"/>
    <property type="match status" value="1"/>
</dbReference>
<dbReference type="InterPro" id="IPR001753">
    <property type="entry name" value="Enoyl-CoA_hydra/iso"/>
</dbReference>
<dbReference type="AlphaFoldDB" id="A0AAE5EXI8"/>
<sequence length="254" mass="29281">MEFKTIKVRFQDSICFIKFYRPEANNTINLLLLEEVNRVLDYYTDEINIVVLEGIPEVFCFGADFHELISEKTENNNKGQAPEILYDFYLKLATGSFITISNVKGKVNAGGMGIVVASDIVFADDTAQFSLSEMLFGLFPACVLPFLIRKIGLNRSNYLTLTTKSIDVKEAYEYGLVNIIDNSNNQLLRRNLLRLKHLSKDSILEYKNYLNTLDDSIFKNRDIAILNNSKLFSNERNLNSIKRYIEEGKFYWED</sequence>
<dbReference type="SUPFAM" id="SSF52096">
    <property type="entry name" value="ClpP/crotonase"/>
    <property type="match status" value="1"/>
</dbReference>
<dbReference type="EMBL" id="JABSWW010000001">
    <property type="protein sequence ID" value="NRT86789.1"/>
    <property type="molecule type" value="Genomic_DNA"/>
</dbReference>
<evidence type="ECO:0000256" key="1">
    <source>
        <dbReference type="ARBA" id="ARBA00005254"/>
    </source>
</evidence>
<dbReference type="Pfam" id="PF00378">
    <property type="entry name" value="ECH_1"/>
    <property type="match status" value="1"/>
</dbReference>
<name>A0AAE5EXI8_CLOBE</name>
<comment type="caution">
    <text evidence="3">The sequence shown here is derived from an EMBL/GenBank/DDBJ whole genome shotgun (WGS) entry which is preliminary data.</text>
</comment>
<gene>
    <name evidence="2" type="ORF">B0H41_000468</name>
    <name evidence="3" type="ORF">BCD95_002413</name>
</gene>
<dbReference type="CDD" id="cd06558">
    <property type="entry name" value="crotonase-like"/>
    <property type="match status" value="1"/>
</dbReference>
<dbReference type="PANTHER" id="PTHR42964:SF1">
    <property type="entry name" value="POLYKETIDE BIOSYNTHESIS ENOYL-COA HYDRATASE PKSH-RELATED"/>
    <property type="match status" value="1"/>
</dbReference>